<proteinExistence type="predicted"/>
<accession>A0A6B3NFG1</accession>
<reference evidence="2" key="1">
    <citation type="submission" date="2019-11" db="EMBL/GenBank/DDBJ databases">
        <title>Genomic insights into an expanded diversity of filamentous marine cyanobacteria reveals the extraordinary biosynthetic potential of Moorea and Okeania.</title>
        <authorList>
            <person name="Ferreira Leao T."/>
            <person name="Wang M."/>
            <person name="Moss N."/>
            <person name="Da Silva R."/>
            <person name="Sanders J."/>
            <person name="Nurk S."/>
            <person name="Gurevich A."/>
            <person name="Humphrey G."/>
            <person name="Reher R."/>
            <person name="Zhu Q."/>
            <person name="Belda-Ferre P."/>
            <person name="Glukhov E."/>
            <person name="Rex R."/>
            <person name="Dorrestein P.C."/>
            <person name="Knight R."/>
            <person name="Pevzner P."/>
            <person name="Gerwick W.H."/>
            <person name="Gerwick L."/>
        </authorList>
    </citation>
    <scope>NUCLEOTIDE SEQUENCE</scope>
    <source>
        <strain evidence="2">SIO1C4</strain>
    </source>
</reference>
<dbReference type="EMBL" id="JAAHFQ010000962">
    <property type="protein sequence ID" value="NER31859.1"/>
    <property type="molecule type" value="Genomic_DNA"/>
</dbReference>
<feature type="domain" description="Effector-associated" evidence="1">
    <location>
        <begin position="6"/>
        <end position="97"/>
    </location>
</feature>
<dbReference type="InterPro" id="IPR045437">
    <property type="entry name" value="EAD8"/>
</dbReference>
<evidence type="ECO:0000259" key="1">
    <source>
        <dbReference type="Pfam" id="PF19961"/>
    </source>
</evidence>
<gene>
    <name evidence="2" type="ORF">F6J89_30700</name>
</gene>
<dbReference type="Pfam" id="PF19961">
    <property type="entry name" value="EAD8"/>
    <property type="match status" value="1"/>
</dbReference>
<name>A0A6B3NFG1_9CYAN</name>
<evidence type="ECO:0000313" key="2">
    <source>
        <dbReference type="EMBL" id="NER31859.1"/>
    </source>
</evidence>
<sequence>MAISNDSIQQLLSLLKPYLRNEGERRAYLIRALGMKADSLNLMWNEPVNTFIPNMVQTLVAFSEITPGKPALCALLEVIREDVGGDKKARIDELLQQIREELNPKENQVPQGYQQAVAQYFEVTLKRLREEGCLDIRKDMFYADSKFNYVARIVDFELPFGLVNMRGETFFMFSEFSTMNMKILQRFSAQCMKRGYCLSKCSQRSRKNRIYGNFFRSKNFLL</sequence>
<comment type="caution">
    <text evidence="2">The sequence shown here is derived from an EMBL/GenBank/DDBJ whole genome shotgun (WGS) entry which is preliminary data.</text>
</comment>
<organism evidence="2">
    <name type="scientific">Symploca sp. SIO1C4</name>
    <dbReference type="NCBI Taxonomy" id="2607765"/>
    <lineage>
        <taxon>Bacteria</taxon>
        <taxon>Bacillati</taxon>
        <taxon>Cyanobacteriota</taxon>
        <taxon>Cyanophyceae</taxon>
        <taxon>Coleofasciculales</taxon>
        <taxon>Coleofasciculaceae</taxon>
        <taxon>Symploca</taxon>
    </lineage>
</organism>
<dbReference type="AlphaFoldDB" id="A0A6B3NFG1"/>
<protein>
    <recommendedName>
        <fullName evidence="1">Effector-associated domain-containing protein</fullName>
    </recommendedName>
</protein>